<keyword evidence="11" id="KW-0862">Zinc</keyword>
<keyword evidence="6" id="KW-0090">Biological rhythms</keyword>
<feature type="compositionally biased region" description="Polar residues" evidence="12">
    <location>
        <begin position="426"/>
        <end position="444"/>
    </location>
</feature>
<dbReference type="Gene3D" id="3.30.160.60">
    <property type="entry name" value="Classic Zinc Finger"/>
    <property type="match status" value="2"/>
</dbReference>
<evidence type="ECO:0000259" key="14">
    <source>
        <dbReference type="PROSITE" id="PS50157"/>
    </source>
</evidence>
<feature type="region of interest" description="Disordered" evidence="12">
    <location>
        <begin position="426"/>
        <end position="471"/>
    </location>
</feature>
<feature type="domain" description="C2H2-type" evidence="14">
    <location>
        <begin position="1876"/>
        <end position="1904"/>
    </location>
</feature>
<organism evidence="17 18">
    <name type="scientific">Myotis davidii</name>
    <name type="common">David's myotis</name>
    <dbReference type="NCBI Taxonomy" id="225400"/>
    <lineage>
        <taxon>Eukaryota</taxon>
        <taxon>Metazoa</taxon>
        <taxon>Chordata</taxon>
        <taxon>Craniata</taxon>
        <taxon>Vertebrata</taxon>
        <taxon>Euteleostomi</taxon>
        <taxon>Mammalia</taxon>
        <taxon>Eutheria</taxon>
        <taxon>Laurasiatheria</taxon>
        <taxon>Chiroptera</taxon>
        <taxon>Yangochiroptera</taxon>
        <taxon>Vespertilionidae</taxon>
        <taxon>Myotis</taxon>
    </lineage>
</organism>
<evidence type="ECO:0000256" key="7">
    <source>
        <dbReference type="ARBA" id="ARBA00023159"/>
    </source>
</evidence>
<feature type="domain" description="PAS" evidence="13">
    <location>
        <begin position="119"/>
        <end position="183"/>
    </location>
</feature>
<feature type="region of interest" description="Disordered" evidence="12">
    <location>
        <begin position="1"/>
        <end position="40"/>
    </location>
</feature>
<feature type="compositionally biased region" description="Low complexity" evidence="12">
    <location>
        <begin position="596"/>
        <end position="606"/>
    </location>
</feature>
<dbReference type="Pfam" id="PF21549">
    <property type="entry name" value="PRDM2_PR"/>
    <property type="match status" value="1"/>
</dbReference>
<dbReference type="Pfam" id="PF08815">
    <property type="entry name" value="Nuc_rec_co-act"/>
    <property type="match status" value="1"/>
</dbReference>
<dbReference type="GO" id="GO:0045944">
    <property type="term" value="P:positive regulation of transcription by RNA polymerase II"/>
    <property type="evidence" value="ECO:0007669"/>
    <property type="project" value="TreeGrafter"/>
</dbReference>
<comment type="subcellular location">
    <subcellularLocation>
        <location evidence="1">Nucleus</location>
    </subcellularLocation>
</comment>
<keyword evidence="7" id="KW-0010">Activator</keyword>
<keyword evidence="9" id="KW-0539">Nucleus</keyword>
<protein>
    <recommendedName>
        <fullName evidence="3">Nuclear receptor coactivator 2</fullName>
    </recommendedName>
    <alternativeName>
        <fullName evidence="10">Transcriptional intermediary factor 2</fullName>
    </alternativeName>
</protein>
<feature type="region of interest" description="Disordered" evidence="12">
    <location>
        <begin position="515"/>
        <end position="696"/>
    </location>
</feature>
<feature type="compositionally biased region" description="Basic and acidic residues" evidence="12">
    <location>
        <begin position="582"/>
        <end position="595"/>
    </location>
</feature>
<dbReference type="SUPFAM" id="SSF69125">
    <property type="entry name" value="Nuclear receptor coactivator interlocking domain"/>
    <property type="match status" value="1"/>
</dbReference>
<feature type="region of interest" description="Disordered" evidence="12">
    <location>
        <begin position="1425"/>
        <end position="1456"/>
    </location>
</feature>
<dbReference type="Gene3D" id="6.10.140.20">
    <property type="entry name" value="Nuclear receptor coactivator, Ncoa-type, interlocking domain"/>
    <property type="match status" value="1"/>
</dbReference>
<dbReference type="Pfam" id="PF23172">
    <property type="entry name" value="bHLH_NCOA"/>
    <property type="match status" value="1"/>
</dbReference>
<feature type="region of interest" description="Disordered" evidence="12">
    <location>
        <begin position="1546"/>
        <end position="1579"/>
    </location>
</feature>
<dbReference type="InterPro" id="IPR044408">
    <property type="entry name" value="PRDM14_PR-SET"/>
</dbReference>
<evidence type="ECO:0000313" key="17">
    <source>
        <dbReference type="EMBL" id="ELK27481.1"/>
    </source>
</evidence>
<dbReference type="FunFam" id="3.30.160.60:FF:001029">
    <property type="entry name" value="PR domain containing 14"/>
    <property type="match status" value="1"/>
</dbReference>
<dbReference type="InterPro" id="IPR009110">
    <property type="entry name" value="Nuc_rcpt_coact"/>
</dbReference>
<dbReference type="InterPro" id="IPR035965">
    <property type="entry name" value="PAS-like_dom_sf"/>
</dbReference>
<dbReference type="PROSITE" id="PS00028">
    <property type="entry name" value="ZINC_FINGER_C2H2_1"/>
    <property type="match status" value="3"/>
</dbReference>
<feature type="domain" description="C2H2-type" evidence="14">
    <location>
        <begin position="1825"/>
        <end position="1853"/>
    </location>
</feature>
<dbReference type="InterPro" id="IPR010011">
    <property type="entry name" value="NCO_DUF1518"/>
</dbReference>
<dbReference type="Pfam" id="PF00989">
    <property type="entry name" value="PAS"/>
    <property type="match status" value="1"/>
</dbReference>
<dbReference type="SMART" id="SM00353">
    <property type="entry name" value="HLH"/>
    <property type="match status" value="1"/>
</dbReference>
<dbReference type="SUPFAM" id="SSF57667">
    <property type="entry name" value="beta-beta-alpha zinc fingers"/>
    <property type="match status" value="2"/>
</dbReference>
<dbReference type="InterPro" id="IPR046341">
    <property type="entry name" value="SET_dom_sf"/>
</dbReference>
<feature type="domain" description="SET" evidence="15">
    <location>
        <begin position="1644"/>
        <end position="1760"/>
    </location>
</feature>
<evidence type="ECO:0000256" key="12">
    <source>
        <dbReference type="SAM" id="MobiDB-lite"/>
    </source>
</evidence>
<evidence type="ECO:0000256" key="4">
    <source>
        <dbReference type="ARBA" id="ARBA00022737"/>
    </source>
</evidence>
<dbReference type="Pfam" id="PF07469">
    <property type="entry name" value="DUF1518"/>
    <property type="match status" value="1"/>
</dbReference>
<evidence type="ECO:0000256" key="8">
    <source>
        <dbReference type="ARBA" id="ARBA00023163"/>
    </source>
</evidence>
<dbReference type="PANTHER" id="PTHR10684">
    <property type="entry name" value="NUCLEAR RECEPTOR COACTIVATOR"/>
    <property type="match status" value="1"/>
</dbReference>
<dbReference type="FunFam" id="4.10.280.10:FF:000008">
    <property type="entry name" value="Nuclear receptor coactivator"/>
    <property type="match status" value="1"/>
</dbReference>
<dbReference type="GO" id="GO:0003713">
    <property type="term" value="F:transcription coactivator activity"/>
    <property type="evidence" value="ECO:0007669"/>
    <property type="project" value="InterPro"/>
</dbReference>
<dbReference type="SMART" id="SM00355">
    <property type="entry name" value="ZnF_C2H2"/>
    <property type="match status" value="4"/>
</dbReference>
<keyword evidence="8" id="KW-0804">Transcription</keyword>
<keyword evidence="5" id="KW-0805">Transcription regulation</keyword>
<gene>
    <name evidence="17" type="ORF">MDA_GLEAN10021972</name>
</gene>
<comment type="similarity">
    <text evidence="2">Belongs to the SRC/p160 nuclear receptor coactivator family.</text>
</comment>
<proteinExistence type="inferred from homology"/>
<keyword evidence="11" id="KW-0479">Metal-binding</keyword>
<dbReference type="Pfam" id="PF00096">
    <property type="entry name" value="zf-C2H2"/>
    <property type="match status" value="1"/>
</dbReference>
<dbReference type="InterPro" id="IPR000014">
    <property type="entry name" value="PAS"/>
</dbReference>
<dbReference type="InterPro" id="IPR036236">
    <property type="entry name" value="Znf_C2H2_sf"/>
</dbReference>
<dbReference type="Gene3D" id="3.30.450.20">
    <property type="entry name" value="PAS domain"/>
    <property type="match status" value="1"/>
</dbReference>
<feature type="domain" description="C2H2-type" evidence="14">
    <location>
        <begin position="1793"/>
        <end position="1824"/>
    </location>
</feature>
<dbReference type="InterPro" id="IPR013767">
    <property type="entry name" value="PAS_fold"/>
</dbReference>
<dbReference type="InterPro" id="IPR011598">
    <property type="entry name" value="bHLH_dom"/>
</dbReference>
<dbReference type="InterPro" id="IPR001214">
    <property type="entry name" value="SET_dom"/>
</dbReference>
<dbReference type="PROSITE" id="PS50888">
    <property type="entry name" value="BHLH"/>
    <property type="match status" value="1"/>
</dbReference>
<evidence type="ECO:0000259" key="15">
    <source>
        <dbReference type="PROSITE" id="PS50280"/>
    </source>
</evidence>
<reference evidence="18" key="1">
    <citation type="journal article" date="2013" name="Science">
        <title>Comparative analysis of bat genomes provides insight into the evolution of flight and immunity.</title>
        <authorList>
            <person name="Zhang G."/>
            <person name="Cowled C."/>
            <person name="Shi Z."/>
            <person name="Huang Z."/>
            <person name="Bishop-Lilly K.A."/>
            <person name="Fang X."/>
            <person name="Wynne J.W."/>
            <person name="Xiong Z."/>
            <person name="Baker M.L."/>
            <person name="Zhao W."/>
            <person name="Tachedjian M."/>
            <person name="Zhu Y."/>
            <person name="Zhou P."/>
            <person name="Jiang X."/>
            <person name="Ng J."/>
            <person name="Yang L."/>
            <person name="Wu L."/>
            <person name="Xiao J."/>
            <person name="Feng Y."/>
            <person name="Chen Y."/>
            <person name="Sun X."/>
            <person name="Zhang Y."/>
            <person name="Marsh G.A."/>
            <person name="Crameri G."/>
            <person name="Broder C.C."/>
            <person name="Frey K.G."/>
            <person name="Wang L.F."/>
            <person name="Wang J."/>
        </authorList>
    </citation>
    <scope>NUCLEOTIDE SEQUENCE [LARGE SCALE GENOMIC DNA]</scope>
</reference>
<dbReference type="SUPFAM" id="SSF55785">
    <property type="entry name" value="PYP-like sensor domain (PAS domain)"/>
    <property type="match status" value="1"/>
</dbReference>
<keyword evidence="18" id="KW-1185">Reference proteome</keyword>
<dbReference type="EMBL" id="KB110251">
    <property type="protein sequence ID" value="ELK27481.1"/>
    <property type="molecule type" value="Genomic_DNA"/>
</dbReference>
<dbReference type="Pfam" id="PF16665">
    <property type="entry name" value="NCOA_u2"/>
    <property type="match status" value="1"/>
</dbReference>
<evidence type="ECO:0000256" key="2">
    <source>
        <dbReference type="ARBA" id="ARBA00009933"/>
    </source>
</evidence>
<dbReference type="eggNOG" id="KOG3561">
    <property type="taxonomic scope" value="Eukaryota"/>
</dbReference>
<dbReference type="Pfam" id="PF16279">
    <property type="entry name" value="DUF4927"/>
    <property type="match status" value="1"/>
</dbReference>
<dbReference type="FunFam" id="3.30.450.20:FF:000007">
    <property type="entry name" value="Nuclear receptor coactivator"/>
    <property type="match status" value="1"/>
</dbReference>
<name>L5LN57_MYODS</name>
<dbReference type="GO" id="GO:0046983">
    <property type="term" value="F:protein dimerization activity"/>
    <property type="evidence" value="ECO:0007669"/>
    <property type="project" value="InterPro"/>
</dbReference>
<dbReference type="CDD" id="cd00130">
    <property type="entry name" value="PAS"/>
    <property type="match status" value="1"/>
</dbReference>
<dbReference type="Pfam" id="PF08832">
    <property type="entry name" value="SRC-1"/>
    <property type="match status" value="1"/>
</dbReference>
<dbReference type="SMART" id="SM00091">
    <property type="entry name" value="PAS"/>
    <property type="match status" value="1"/>
</dbReference>
<dbReference type="InterPro" id="IPR014920">
    <property type="entry name" value="Nuc_rcpt_coact_Ncoa-typ"/>
</dbReference>
<dbReference type="GO" id="GO:0048511">
    <property type="term" value="P:rhythmic process"/>
    <property type="evidence" value="ECO:0007669"/>
    <property type="project" value="UniProtKB-KW"/>
</dbReference>
<dbReference type="InterPro" id="IPR014935">
    <property type="entry name" value="SRC/p160_LXXLL"/>
</dbReference>
<evidence type="ECO:0000256" key="9">
    <source>
        <dbReference type="ARBA" id="ARBA00023242"/>
    </source>
</evidence>
<evidence type="ECO:0000259" key="13">
    <source>
        <dbReference type="PROSITE" id="PS50112"/>
    </source>
</evidence>
<dbReference type="InterPro" id="IPR056193">
    <property type="entry name" value="bHLH_NCOA1-3"/>
</dbReference>
<dbReference type="FunFam" id="2.170.270.10:FF:000032">
    <property type="entry name" value="PR domain containing 14"/>
    <property type="match status" value="1"/>
</dbReference>
<evidence type="ECO:0000256" key="11">
    <source>
        <dbReference type="PROSITE-ProRule" id="PRU00042"/>
    </source>
</evidence>
<sequence length="1930" mass="210474">MSGMGENTSDPSRAETRKRKECPDQLGPSPKRSTEKRNREQENKYIEELAELIFANFNDIDNFNFKPDKCAILKETVKQIRQIKEQEKAAAANIDEVQKSDVSSTGQGVIDKDALGPMMLEALDGFFFVVNLEGNVVFVSENVTQYLRYNQEELMNKSVYSILHVGDHTEFVKNLLPKSIVNGGSWSGEPPRRNSHTFNCRMLVKPLPESEEEGHDNQEAHQKYETMQCFAVSQPKSIKEEGEGKITSLDTSTMRAAMKPGWEDLVRRCIQKFHAQHEGESLSYAKRHHHEVLIAALIEHLILSGTVRYRPVISRARCEAGTVTPAADSSWHREQNVCLMNPDLTGQAMGKPLNPISSSSPAHQGMCSANPGQDMALGSNMNFPINGPKEQMSMPMGRFGGSGGLNHVSGMQATTPQGSNYALKMNSPSQSSPGMNPGQPTSMLSPRHRMSPGVAGSPRIPPSQFSPAGSLHSPVGVCSSTGNSHSYTNSSLNALQALSEGHGVSLGSSLASPDLKMGNLQNSPVNMNPPPLGKMGSLDSKDCFGLYGEPPEGPAGQAESSCHPGEQKDTSEASGPQGVSSERADGQNRLHDSKGQTKLLQLLTTKSDQMEPSPLSSSLSDTNKDSAGSLPGSGSTHGTSLKEKHKILHRLLQDSSSPVDLAKLTAEATGKELSQEANSTAPGSEVTVKQEPVSPKKKENALLRYLLDKDDTKDIGLPEITPKLERLDSKTDPASNTKLIAMKTEKEEMSFEPSDQPGSELDNLEEILDDLQNSQLPQLFPDTRPGAPAGSVDKQAIINDLMQLTAENSPVTPVGAQKTALRISQSTFNNPRPGQLGRLLPNQNLPLDITLQSPTGAGPFPPIRNNSPYSVIPQPGMMGNQGMIGNQGNVGNSSTGMIGSNAARPTMPSGEWAPQSSVRVTCAATANAMNRTLQGGMIRNPAASIPMRPSSQPGQRQMLQSQVMNLGPSELEMNMGGAQYSQQQAPPNQTAPWPESILPIDQASFASQSRQPFGSSPDDLLCPHPAAESPSDEGALLDQLYLALRNFDGLEEIDRALGIPELVSQSQAVDPDQFSSQDSNMMLEQKAPVFPQQYASQAQMAQGSYSPMQDPNFHSMGQRPSYATLRMQPRPSLRPTGLVQNQPNQLRLQLQHRLQAQQNRQPLMNQMSNVSNVSNLTLRPGVPTQAPINAQMLAQRQREILNQHLRQRQMHQQQQVQQRTLMMRGQGLNMTSSMVAPSGMPATMSNPRVPQANAQQFPFPPNYGISQQPDPGFTGATTPQSPLMSPRMAHTQSPMLQQTQASPAYQASSDMNGWAQGSMGGNSMFSQQSPPHFGQQANTSMYNNNMNINVSMATNTGGMSNMNQMTGQISMTSVTSVPTSGLSSMGPEQVNDPALRGGSLFSNQLPGMDMIKQEGDASRILRAVARDGSAVTGRGRTSGQGGLPARETPEQPPTPGPLLRALRALWTPPLLSPGLALPREPLYELPWPGKLAPWYPFPPFTKELQHFVSSGRDYPGATGEDVAHVGGRGDSGQCYAPEVFLPPPPPVGASLLPEGLKTSQAPPHFPSKRPEEDPKLLSQERTSAPRYHFTQEDLHFVLYGFLPGPEHSPERLHHAASGLLVPADSAGSECLPQALDQDALQLPEGLCLRQMLFGGVPHFGVFCYSLIAKGVRFGPFQGKVVNASEVKTYGDNSLMWEIFEDGRLSHFIDGKGGAGNWMSYVNCARFPKEQNLVAVQCQGQIFYESCKEISQNQELLVWYGDCYEKFLDIPVSLQVMEQGKQAPGPSEESAEGYRCDRCGKVFTYRYYRDKHLKYTPCVDQGDRKFPCSQCKRSFEKRDRLRIHILHVHEKHRPHKKFTASSILRTHIRQHSGEKPFKCKHCGKSFASHAAHDSHVRRSHKEGQGCSCGSCGKTFPDQDALCSHMKLHEDS</sequence>
<dbReference type="SUPFAM" id="SSF82199">
    <property type="entry name" value="SET domain"/>
    <property type="match status" value="1"/>
</dbReference>
<dbReference type="PANTHER" id="PTHR10684:SF2">
    <property type="entry name" value="NUCLEAR RECEPTOR COACTIVATOR 2"/>
    <property type="match status" value="1"/>
</dbReference>
<dbReference type="CDD" id="cd19198">
    <property type="entry name" value="PR-SET_PRDM14"/>
    <property type="match status" value="1"/>
</dbReference>
<feature type="domain" description="BHLH" evidence="16">
    <location>
        <begin position="26"/>
        <end position="83"/>
    </location>
</feature>
<feature type="region of interest" description="Disordered" evidence="12">
    <location>
        <begin position="1006"/>
        <end position="1032"/>
    </location>
</feature>
<feature type="compositionally biased region" description="Polar residues" evidence="12">
    <location>
        <begin position="1"/>
        <end position="11"/>
    </location>
</feature>
<evidence type="ECO:0000256" key="10">
    <source>
        <dbReference type="ARBA" id="ARBA00031751"/>
    </source>
</evidence>
<dbReference type="Pfam" id="PF14598">
    <property type="entry name" value="PAS_11"/>
    <property type="match status" value="1"/>
</dbReference>
<dbReference type="FunFam" id="3.30.160.60:FF:000905">
    <property type="entry name" value="PR domain containing 14"/>
    <property type="match status" value="1"/>
</dbReference>
<dbReference type="GO" id="GO:0016922">
    <property type="term" value="F:nuclear receptor binding"/>
    <property type="evidence" value="ECO:0007669"/>
    <property type="project" value="InterPro"/>
</dbReference>
<evidence type="ECO:0000256" key="5">
    <source>
        <dbReference type="ARBA" id="ARBA00023015"/>
    </source>
</evidence>
<keyword evidence="11" id="KW-0863">Zinc-finger</keyword>
<dbReference type="GO" id="GO:0032870">
    <property type="term" value="P:cellular response to hormone stimulus"/>
    <property type="evidence" value="ECO:0007669"/>
    <property type="project" value="TreeGrafter"/>
</dbReference>
<dbReference type="InterPro" id="IPR037077">
    <property type="entry name" value="Nuc_rcpt_coact_Ncoa_int_sf"/>
</dbReference>
<dbReference type="PROSITE" id="PS50157">
    <property type="entry name" value="ZINC_FINGER_C2H2_2"/>
    <property type="match status" value="5"/>
</dbReference>
<accession>L5LN57</accession>
<dbReference type="SMART" id="SM01151">
    <property type="entry name" value="DUF1518"/>
    <property type="match status" value="1"/>
</dbReference>
<evidence type="ECO:0000313" key="18">
    <source>
        <dbReference type="Proteomes" id="UP000010556"/>
    </source>
</evidence>
<keyword evidence="4" id="KW-0677">Repeat</keyword>
<feature type="domain" description="C2H2-type" evidence="14">
    <location>
        <begin position="1855"/>
        <end position="1875"/>
    </location>
</feature>
<evidence type="ECO:0000259" key="16">
    <source>
        <dbReference type="PROSITE" id="PS50888"/>
    </source>
</evidence>
<dbReference type="InterPro" id="IPR032565">
    <property type="entry name" value="NCOA2/3_DUF4927"/>
</dbReference>
<keyword evidence="17" id="KW-0675">Receptor</keyword>
<dbReference type="InterPro" id="IPR036638">
    <property type="entry name" value="HLH_DNA-bd_sf"/>
</dbReference>
<dbReference type="PROSITE" id="PS50112">
    <property type="entry name" value="PAS"/>
    <property type="match status" value="1"/>
</dbReference>
<dbReference type="SUPFAM" id="SSF47459">
    <property type="entry name" value="HLH, helix-loop-helix DNA-binding domain"/>
    <property type="match status" value="1"/>
</dbReference>
<feature type="domain" description="C2H2-type" evidence="14">
    <location>
        <begin position="1905"/>
        <end position="1930"/>
    </location>
</feature>
<evidence type="ECO:0000256" key="6">
    <source>
        <dbReference type="ARBA" id="ARBA00023108"/>
    </source>
</evidence>
<dbReference type="Gene3D" id="2.170.270.10">
    <property type="entry name" value="SET domain"/>
    <property type="match status" value="1"/>
</dbReference>
<dbReference type="GO" id="GO:0008270">
    <property type="term" value="F:zinc ion binding"/>
    <property type="evidence" value="ECO:0007669"/>
    <property type="project" value="UniProtKB-KW"/>
</dbReference>
<dbReference type="GO" id="GO:0005634">
    <property type="term" value="C:nucleus"/>
    <property type="evidence" value="ECO:0007669"/>
    <property type="project" value="UniProtKB-SubCell"/>
</dbReference>
<dbReference type="CDD" id="cd18950">
    <property type="entry name" value="bHLH-PAS_NCoA2_SRC2"/>
    <property type="match status" value="1"/>
</dbReference>
<dbReference type="InterPro" id="IPR017426">
    <property type="entry name" value="Nuclear_rcpt_coactivator"/>
</dbReference>
<dbReference type="InterPro" id="IPR013087">
    <property type="entry name" value="Znf_C2H2_type"/>
</dbReference>
<dbReference type="Gene3D" id="4.10.280.10">
    <property type="entry name" value="Helix-loop-helix DNA-binding domain"/>
    <property type="match status" value="1"/>
</dbReference>
<evidence type="ECO:0000256" key="3">
    <source>
        <dbReference type="ARBA" id="ARBA00013484"/>
    </source>
</evidence>
<evidence type="ECO:0000256" key="1">
    <source>
        <dbReference type="ARBA" id="ARBA00004123"/>
    </source>
</evidence>
<dbReference type="InterPro" id="IPR028822">
    <property type="entry name" value="NCOA2_bHLH"/>
</dbReference>
<dbReference type="Proteomes" id="UP000010556">
    <property type="component" value="Unassembled WGS sequence"/>
</dbReference>
<dbReference type="PROSITE" id="PS50280">
    <property type="entry name" value="SET"/>
    <property type="match status" value="1"/>
</dbReference>